<dbReference type="InterPro" id="IPR000544">
    <property type="entry name" value="Octanoyltransferase"/>
</dbReference>
<gene>
    <name evidence="6 12" type="primary">lipB</name>
    <name evidence="12" type="ORF">SOASR030_03090</name>
</gene>
<evidence type="ECO:0000256" key="6">
    <source>
        <dbReference type="HAMAP-Rule" id="MF_00013"/>
    </source>
</evidence>
<protein>
    <recommendedName>
        <fullName evidence="6 7">Octanoyltransferase</fullName>
        <ecNumber evidence="6 7">2.3.1.181</ecNumber>
    </recommendedName>
    <alternativeName>
        <fullName evidence="6">Lipoate-protein ligase B</fullName>
    </alternativeName>
    <alternativeName>
        <fullName evidence="6">Lipoyl/octanoyl transferase</fullName>
    </alternativeName>
    <alternativeName>
        <fullName evidence="6">Octanoyl-[acyl-carrier-protein]-protein N-octanoyltransferase</fullName>
    </alternativeName>
</protein>
<proteinExistence type="inferred from homology"/>
<sequence>MQQNVLILRQLGIQPYQAVSDAMHRFTDRRDAQTPDELWLVQHPRVFTQGQAGKPEHVLAAGDIPVVQSDRGGQITYHGPGQQVMYVLVDLKRKKVGVRELVTALEETVIKTLNCFNIASAASPDAPGVYVDGSKICSLGLRIRRGCSFHGLALNVDMDLEPFTRINPCGYAGMRMTQIKQLNPSVSFNEVSPILVQAFTQRLGYAQTESGNWNLKDYE</sequence>
<keyword evidence="13" id="KW-1185">Reference proteome</keyword>
<evidence type="ECO:0000313" key="13">
    <source>
        <dbReference type="Proteomes" id="UP001058124"/>
    </source>
</evidence>
<dbReference type="PIRSF" id="PIRSF016262">
    <property type="entry name" value="LPLase"/>
    <property type="match status" value="1"/>
</dbReference>
<feature type="site" description="Lowers pKa of active site Cys" evidence="6 10">
    <location>
        <position position="135"/>
    </location>
</feature>
<dbReference type="Gene3D" id="3.30.930.10">
    <property type="entry name" value="Bira Bifunctional Protein, Domain 2"/>
    <property type="match status" value="1"/>
</dbReference>
<dbReference type="InterPro" id="IPR004143">
    <property type="entry name" value="BPL_LPL_catalytic"/>
</dbReference>
<keyword evidence="4 6" id="KW-0012">Acyltransferase</keyword>
<evidence type="ECO:0000313" key="12">
    <source>
        <dbReference type="EMBL" id="GKX54197.1"/>
    </source>
</evidence>
<dbReference type="NCBIfam" id="NF010922">
    <property type="entry name" value="PRK14342.1"/>
    <property type="match status" value="1"/>
</dbReference>
<keyword evidence="2 6" id="KW-0963">Cytoplasm</keyword>
<name>A0AAV5N173_9GAMM</name>
<comment type="catalytic activity">
    <reaction evidence="6 7">
        <text>octanoyl-[ACP] + L-lysyl-[protein] = N(6)-octanoyl-L-lysyl-[protein] + holo-[ACP] + H(+)</text>
        <dbReference type="Rhea" id="RHEA:17665"/>
        <dbReference type="Rhea" id="RHEA-COMP:9636"/>
        <dbReference type="Rhea" id="RHEA-COMP:9685"/>
        <dbReference type="Rhea" id="RHEA-COMP:9752"/>
        <dbReference type="Rhea" id="RHEA-COMP:9928"/>
        <dbReference type="ChEBI" id="CHEBI:15378"/>
        <dbReference type="ChEBI" id="CHEBI:29969"/>
        <dbReference type="ChEBI" id="CHEBI:64479"/>
        <dbReference type="ChEBI" id="CHEBI:78463"/>
        <dbReference type="ChEBI" id="CHEBI:78809"/>
        <dbReference type="EC" id="2.3.1.181"/>
    </reaction>
</comment>
<evidence type="ECO:0000256" key="5">
    <source>
        <dbReference type="ARBA" id="ARBA00024732"/>
    </source>
</evidence>
<dbReference type="FunFam" id="3.30.930.10:FF:000020">
    <property type="entry name" value="Octanoyltransferase"/>
    <property type="match status" value="1"/>
</dbReference>
<dbReference type="CDD" id="cd16444">
    <property type="entry name" value="LipB"/>
    <property type="match status" value="1"/>
</dbReference>
<dbReference type="InterPro" id="IPR045864">
    <property type="entry name" value="aa-tRNA-synth_II/BPL/LPL"/>
</dbReference>
<dbReference type="PROSITE" id="PS51733">
    <property type="entry name" value="BPL_LPL_CATALYTIC"/>
    <property type="match status" value="1"/>
</dbReference>
<feature type="active site" description="Acyl-thioester intermediate" evidence="6 8">
    <location>
        <position position="169"/>
    </location>
</feature>
<dbReference type="PANTHER" id="PTHR10993">
    <property type="entry name" value="OCTANOYLTRANSFERASE"/>
    <property type="match status" value="1"/>
</dbReference>
<evidence type="ECO:0000256" key="9">
    <source>
        <dbReference type="PIRSR" id="PIRSR016262-2"/>
    </source>
</evidence>
<organism evidence="12 13">
    <name type="scientific">Leminorella grimontii</name>
    <dbReference type="NCBI Taxonomy" id="82981"/>
    <lineage>
        <taxon>Bacteria</taxon>
        <taxon>Pseudomonadati</taxon>
        <taxon>Pseudomonadota</taxon>
        <taxon>Gammaproteobacteria</taxon>
        <taxon>Enterobacterales</taxon>
        <taxon>Budviciaceae</taxon>
        <taxon>Leminorella</taxon>
    </lineage>
</organism>
<dbReference type="SUPFAM" id="SSF55681">
    <property type="entry name" value="Class II aaRS and biotin synthetases"/>
    <property type="match status" value="1"/>
</dbReference>
<dbReference type="Pfam" id="PF21948">
    <property type="entry name" value="LplA-B_cat"/>
    <property type="match status" value="1"/>
</dbReference>
<dbReference type="EMBL" id="BRLH01000001">
    <property type="protein sequence ID" value="GKX54197.1"/>
    <property type="molecule type" value="Genomic_DNA"/>
</dbReference>
<comment type="similarity">
    <text evidence="6 7">Belongs to the LipB family.</text>
</comment>
<evidence type="ECO:0000256" key="4">
    <source>
        <dbReference type="ARBA" id="ARBA00023315"/>
    </source>
</evidence>
<dbReference type="AlphaFoldDB" id="A0AAV5N173"/>
<comment type="function">
    <text evidence="5 6 7">Catalyzes the transfer of endogenously produced octanoic acid from octanoyl-acyl-carrier-protein onto the lipoyl domains of lipoate-dependent enzymes. Lipoyl-ACP can also act as a substrate although octanoyl-ACP is likely to be the physiological substrate.</text>
</comment>
<comment type="caution">
    <text evidence="12">The sequence shown here is derived from an EMBL/GenBank/DDBJ whole genome shotgun (WGS) entry which is preliminary data.</text>
</comment>
<evidence type="ECO:0000256" key="7">
    <source>
        <dbReference type="PIRNR" id="PIRNR016262"/>
    </source>
</evidence>
<dbReference type="GO" id="GO:0033819">
    <property type="term" value="F:lipoyl(octanoyl) transferase activity"/>
    <property type="evidence" value="ECO:0007669"/>
    <property type="project" value="UniProtKB-EC"/>
</dbReference>
<keyword evidence="3 6" id="KW-0808">Transferase</keyword>
<comment type="subcellular location">
    <subcellularLocation>
        <location evidence="6">Cytoplasm</location>
    </subcellularLocation>
</comment>
<evidence type="ECO:0000259" key="11">
    <source>
        <dbReference type="PROSITE" id="PS51733"/>
    </source>
</evidence>
<dbReference type="EC" id="2.3.1.181" evidence="6 7"/>
<dbReference type="InterPro" id="IPR020605">
    <property type="entry name" value="Octanoyltransferase_CS"/>
</dbReference>
<feature type="domain" description="BPL/LPL catalytic" evidence="11">
    <location>
        <begin position="32"/>
        <end position="207"/>
    </location>
</feature>
<feature type="binding site" evidence="6 9">
    <location>
        <begin position="71"/>
        <end position="78"/>
    </location>
    <ligand>
        <name>substrate</name>
    </ligand>
</feature>
<evidence type="ECO:0000256" key="1">
    <source>
        <dbReference type="ARBA" id="ARBA00004821"/>
    </source>
</evidence>
<reference evidence="12" key="1">
    <citation type="submission" date="2022-06" db="EMBL/GenBank/DDBJ databases">
        <title>Draft genome sequences of Leminorella grimontii str. JCM5902.</title>
        <authorList>
            <person name="Wakabayashi Y."/>
            <person name="Kojima K."/>
        </authorList>
    </citation>
    <scope>NUCLEOTIDE SEQUENCE</scope>
    <source>
        <strain evidence="12">JCM 5902</strain>
    </source>
</reference>
<dbReference type="GO" id="GO:0009249">
    <property type="term" value="P:protein lipoylation"/>
    <property type="evidence" value="ECO:0007669"/>
    <property type="project" value="InterPro"/>
</dbReference>
<feature type="binding site" evidence="6 9">
    <location>
        <begin position="151"/>
        <end position="153"/>
    </location>
    <ligand>
        <name>substrate</name>
    </ligand>
</feature>
<evidence type="ECO:0000256" key="3">
    <source>
        <dbReference type="ARBA" id="ARBA00022679"/>
    </source>
</evidence>
<evidence type="ECO:0000256" key="8">
    <source>
        <dbReference type="PIRSR" id="PIRSR016262-1"/>
    </source>
</evidence>
<dbReference type="Proteomes" id="UP001058124">
    <property type="component" value="Unassembled WGS sequence"/>
</dbReference>
<evidence type="ECO:0000256" key="10">
    <source>
        <dbReference type="PIRSR" id="PIRSR016262-3"/>
    </source>
</evidence>
<dbReference type="GO" id="GO:0005737">
    <property type="term" value="C:cytoplasm"/>
    <property type="evidence" value="ECO:0007669"/>
    <property type="project" value="UniProtKB-SubCell"/>
</dbReference>
<evidence type="ECO:0000256" key="2">
    <source>
        <dbReference type="ARBA" id="ARBA00022490"/>
    </source>
</evidence>
<feature type="binding site" evidence="6 9">
    <location>
        <begin position="138"/>
        <end position="140"/>
    </location>
    <ligand>
        <name>substrate</name>
    </ligand>
</feature>
<comment type="pathway">
    <text evidence="1 6 7">Protein modification; protein lipoylation via endogenous pathway; protein N(6)-(lipoyl)lysine from octanoyl-[acyl-carrier-protein]: step 1/2.</text>
</comment>
<comment type="miscellaneous">
    <text evidence="6">In the reaction, the free carboxyl group of octanoic acid is attached via an amide linkage to the epsilon-amino group of a specific lysine residue of lipoyl domains of lipoate-dependent enzymes.</text>
</comment>
<dbReference type="PANTHER" id="PTHR10993:SF7">
    <property type="entry name" value="LIPOYLTRANSFERASE 2, MITOCHONDRIAL-RELATED"/>
    <property type="match status" value="1"/>
</dbReference>
<dbReference type="NCBIfam" id="TIGR00214">
    <property type="entry name" value="lipB"/>
    <property type="match status" value="1"/>
</dbReference>
<accession>A0AAV5N173</accession>
<dbReference type="HAMAP" id="MF_00013">
    <property type="entry name" value="LipB"/>
    <property type="match status" value="1"/>
</dbReference>
<dbReference type="PROSITE" id="PS01313">
    <property type="entry name" value="LIPB"/>
    <property type="match status" value="1"/>
</dbReference>